<evidence type="ECO:0000256" key="5">
    <source>
        <dbReference type="ARBA" id="ARBA00023244"/>
    </source>
</evidence>
<dbReference type="PANTHER" id="PTHR38042">
    <property type="entry name" value="UROPORPHYRINOGEN-III SYNTHASE, CHLOROPLASTIC"/>
    <property type="match status" value="1"/>
</dbReference>
<dbReference type="Pfam" id="PF02602">
    <property type="entry name" value="HEM4"/>
    <property type="match status" value="1"/>
</dbReference>
<dbReference type="OrthoDB" id="9787650at2"/>
<dbReference type="InterPro" id="IPR039793">
    <property type="entry name" value="UROS/Hem4"/>
</dbReference>
<evidence type="ECO:0000256" key="2">
    <source>
        <dbReference type="ARBA" id="ARBA00008133"/>
    </source>
</evidence>
<dbReference type="InterPro" id="IPR003754">
    <property type="entry name" value="4pyrrol_synth_uPrphyn_synth"/>
</dbReference>
<comment type="pathway">
    <text evidence="1 9">Porphyrin-containing compound metabolism; protoporphyrin-IX biosynthesis; coproporphyrinogen-III from 5-aminolevulinate: step 3/4.</text>
</comment>
<evidence type="ECO:0000256" key="3">
    <source>
        <dbReference type="ARBA" id="ARBA00013109"/>
    </source>
</evidence>
<evidence type="ECO:0000259" key="10">
    <source>
        <dbReference type="Pfam" id="PF02602"/>
    </source>
</evidence>
<keyword evidence="4 9" id="KW-0456">Lyase</keyword>
<gene>
    <name evidence="11" type="ORF">C1704_13855</name>
</gene>
<organism evidence="11 12">
    <name type="scientific">Caldimonas caldifontis</name>
    <dbReference type="NCBI Taxonomy" id="1452508"/>
    <lineage>
        <taxon>Bacteria</taxon>
        <taxon>Pseudomonadati</taxon>
        <taxon>Pseudomonadota</taxon>
        <taxon>Betaproteobacteria</taxon>
        <taxon>Burkholderiales</taxon>
        <taxon>Sphaerotilaceae</taxon>
        <taxon>Caldimonas</taxon>
    </lineage>
</organism>
<dbReference type="RefSeq" id="WP_104303334.1">
    <property type="nucleotide sequence ID" value="NZ_PSNX01000013.1"/>
</dbReference>
<reference evidence="11 12" key="1">
    <citation type="submission" date="2018-02" db="EMBL/GenBank/DDBJ databases">
        <title>Reclassifiation of [Polyangium] brachysporum DSM 7029 as Guopingzhaonella breviflexa gen. nov., sp. nov., a member of the family Comamonadaceae.</title>
        <authorList>
            <person name="Tang B."/>
        </authorList>
    </citation>
    <scope>NUCLEOTIDE SEQUENCE [LARGE SCALE GENOMIC DNA]</scope>
    <source>
        <strain evidence="11 12">BCRC 80649</strain>
    </source>
</reference>
<proteinExistence type="inferred from homology"/>
<dbReference type="EMBL" id="PSNX01000013">
    <property type="protein sequence ID" value="PPE65511.1"/>
    <property type="molecule type" value="Genomic_DNA"/>
</dbReference>
<dbReference type="Gene3D" id="3.40.50.10090">
    <property type="match status" value="2"/>
</dbReference>
<evidence type="ECO:0000256" key="4">
    <source>
        <dbReference type="ARBA" id="ARBA00023239"/>
    </source>
</evidence>
<comment type="catalytic activity">
    <reaction evidence="8 9">
        <text>hydroxymethylbilane = uroporphyrinogen III + H2O</text>
        <dbReference type="Rhea" id="RHEA:18965"/>
        <dbReference type="ChEBI" id="CHEBI:15377"/>
        <dbReference type="ChEBI" id="CHEBI:57308"/>
        <dbReference type="ChEBI" id="CHEBI:57845"/>
        <dbReference type="EC" id="4.2.1.75"/>
    </reaction>
</comment>
<evidence type="ECO:0000256" key="9">
    <source>
        <dbReference type="RuleBase" id="RU366031"/>
    </source>
</evidence>
<evidence type="ECO:0000256" key="8">
    <source>
        <dbReference type="ARBA" id="ARBA00048617"/>
    </source>
</evidence>
<evidence type="ECO:0000256" key="1">
    <source>
        <dbReference type="ARBA" id="ARBA00004772"/>
    </source>
</evidence>
<dbReference type="PANTHER" id="PTHR38042:SF1">
    <property type="entry name" value="UROPORPHYRINOGEN-III SYNTHASE, CHLOROPLASTIC"/>
    <property type="match status" value="1"/>
</dbReference>
<accession>A0A2S5SS04</accession>
<evidence type="ECO:0000256" key="6">
    <source>
        <dbReference type="ARBA" id="ARBA00037589"/>
    </source>
</evidence>
<evidence type="ECO:0000313" key="12">
    <source>
        <dbReference type="Proteomes" id="UP000238605"/>
    </source>
</evidence>
<evidence type="ECO:0000313" key="11">
    <source>
        <dbReference type="EMBL" id="PPE65511.1"/>
    </source>
</evidence>
<dbReference type="GO" id="GO:0006782">
    <property type="term" value="P:protoporphyrinogen IX biosynthetic process"/>
    <property type="evidence" value="ECO:0007669"/>
    <property type="project" value="UniProtKB-UniRule"/>
</dbReference>
<dbReference type="SUPFAM" id="SSF69618">
    <property type="entry name" value="HemD-like"/>
    <property type="match status" value="1"/>
</dbReference>
<keyword evidence="12" id="KW-1185">Reference proteome</keyword>
<name>A0A2S5SS04_9BURK</name>
<comment type="similarity">
    <text evidence="2 9">Belongs to the uroporphyrinogen-III synthase family.</text>
</comment>
<comment type="caution">
    <text evidence="11">The sequence shown here is derived from an EMBL/GenBank/DDBJ whole genome shotgun (WGS) entry which is preliminary data.</text>
</comment>
<evidence type="ECO:0000256" key="7">
    <source>
        <dbReference type="ARBA" id="ARBA00040167"/>
    </source>
</evidence>
<protein>
    <recommendedName>
        <fullName evidence="7 9">Uroporphyrinogen-III synthase</fullName>
        <ecNumber evidence="3 9">4.2.1.75</ecNumber>
    </recommendedName>
</protein>
<dbReference type="CDD" id="cd06578">
    <property type="entry name" value="HemD"/>
    <property type="match status" value="1"/>
</dbReference>
<feature type="domain" description="Tetrapyrrole biosynthesis uroporphyrinogen III synthase" evidence="10">
    <location>
        <begin position="20"/>
        <end position="252"/>
    </location>
</feature>
<dbReference type="GO" id="GO:0006780">
    <property type="term" value="P:uroporphyrinogen III biosynthetic process"/>
    <property type="evidence" value="ECO:0007669"/>
    <property type="project" value="UniProtKB-UniRule"/>
</dbReference>
<dbReference type="GO" id="GO:0004852">
    <property type="term" value="F:uroporphyrinogen-III synthase activity"/>
    <property type="evidence" value="ECO:0007669"/>
    <property type="project" value="UniProtKB-UniRule"/>
</dbReference>
<dbReference type="InterPro" id="IPR036108">
    <property type="entry name" value="4pyrrol_syn_uPrphyn_synt_sf"/>
</dbReference>
<dbReference type="AlphaFoldDB" id="A0A2S5SS04"/>
<keyword evidence="5 9" id="KW-0627">Porphyrin biosynthesis</keyword>
<dbReference type="EC" id="4.2.1.75" evidence="3 9"/>
<comment type="function">
    <text evidence="6 9">Catalyzes cyclization of the linear tetrapyrrole, hydroxymethylbilane, to the macrocyclic uroporphyrinogen III.</text>
</comment>
<sequence>MPAPPPTLLVTRPQAQALQWVEQLRVRGVPAQALPLIAIDPPEDAVAVQAAWARLAQCQMLVFVSPSAVEQFFAQAPAGKAWPQGLRVATPGPGTDGALARAGVPEALRSRPADDAEQLDSESLWEVLRHEPWNGRQVLIVRGEGGRPWLAQQFQAAGATVDFLCAYRRRVPTLEEAGRELLSRSLSDPGRCVWLFSSSQAIEHLVVLAQQQGLHPPWARHRAVVTHPRIGERAVALGLGHVEASHPAPDAVAEAWARLQSDAGGSIQ</sequence>
<dbReference type="Proteomes" id="UP000238605">
    <property type="component" value="Unassembled WGS sequence"/>
</dbReference>